<organism evidence="2 3">
    <name type="scientific">Phytophthora fragariaefolia</name>
    <dbReference type="NCBI Taxonomy" id="1490495"/>
    <lineage>
        <taxon>Eukaryota</taxon>
        <taxon>Sar</taxon>
        <taxon>Stramenopiles</taxon>
        <taxon>Oomycota</taxon>
        <taxon>Peronosporomycetes</taxon>
        <taxon>Peronosporales</taxon>
        <taxon>Peronosporaceae</taxon>
        <taxon>Phytophthora</taxon>
    </lineage>
</organism>
<evidence type="ECO:0000313" key="2">
    <source>
        <dbReference type="EMBL" id="GMF57267.1"/>
    </source>
</evidence>
<feature type="compositionally biased region" description="Polar residues" evidence="1">
    <location>
        <begin position="407"/>
        <end position="433"/>
    </location>
</feature>
<name>A0A9W6Y9J0_9STRA</name>
<proteinExistence type="predicted"/>
<feature type="compositionally biased region" description="Basic and acidic residues" evidence="1">
    <location>
        <begin position="370"/>
        <end position="406"/>
    </location>
</feature>
<feature type="region of interest" description="Disordered" evidence="1">
    <location>
        <begin position="308"/>
        <end position="433"/>
    </location>
</feature>
<protein>
    <submittedName>
        <fullName evidence="2">Unnamed protein product</fullName>
    </submittedName>
</protein>
<feature type="compositionally biased region" description="Polar residues" evidence="1">
    <location>
        <begin position="528"/>
        <end position="540"/>
    </location>
</feature>
<feature type="compositionally biased region" description="Polar residues" evidence="1">
    <location>
        <begin position="88"/>
        <end position="99"/>
    </location>
</feature>
<dbReference type="OrthoDB" id="128588at2759"/>
<reference evidence="2" key="1">
    <citation type="submission" date="2023-04" db="EMBL/GenBank/DDBJ databases">
        <title>Phytophthora fragariaefolia NBRC 109709.</title>
        <authorList>
            <person name="Ichikawa N."/>
            <person name="Sato H."/>
            <person name="Tonouchi N."/>
        </authorList>
    </citation>
    <scope>NUCLEOTIDE SEQUENCE</scope>
    <source>
        <strain evidence="2">NBRC 109709</strain>
    </source>
</reference>
<feature type="compositionally biased region" description="Acidic residues" evidence="1">
    <location>
        <begin position="14"/>
        <end position="24"/>
    </location>
</feature>
<evidence type="ECO:0000256" key="1">
    <source>
        <dbReference type="SAM" id="MobiDB-lite"/>
    </source>
</evidence>
<comment type="caution">
    <text evidence="2">The sequence shown here is derived from an EMBL/GenBank/DDBJ whole genome shotgun (WGS) entry which is preliminary data.</text>
</comment>
<evidence type="ECO:0000313" key="3">
    <source>
        <dbReference type="Proteomes" id="UP001165121"/>
    </source>
</evidence>
<feature type="compositionally biased region" description="Acidic residues" evidence="1">
    <location>
        <begin position="62"/>
        <end position="76"/>
    </location>
</feature>
<dbReference type="Proteomes" id="UP001165121">
    <property type="component" value="Unassembled WGS sequence"/>
</dbReference>
<feature type="compositionally biased region" description="Basic and acidic residues" evidence="1">
    <location>
        <begin position="325"/>
        <end position="337"/>
    </location>
</feature>
<dbReference type="EMBL" id="BSXT01004263">
    <property type="protein sequence ID" value="GMF57267.1"/>
    <property type="molecule type" value="Genomic_DNA"/>
</dbReference>
<feature type="region of interest" description="Disordered" evidence="1">
    <location>
        <begin position="521"/>
        <end position="540"/>
    </location>
</feature>
<accession>A0A9W6Y9J0</accession>
<sequence>MVKVTTSPSHGDGEDGEGEDEEEKAEFGDVKTTAELFDELEEISLQVSQMGRPLPVGRNLETELEDDADDYDDDEQGVAPGDRPSRISRATRNADTPSANRVLARLGEEMRSESEWMMMFAPVAMAQAKWPVLGPELTQPVNSTDINQLIEDTVPLLKAMGFRSEFPGLESDPSRVLLPKTPETKKGKKEVFRATKRTPYYEDFHMQTLKTLKGRSARYAEFYDAADEAALGGNDSDDGHDYRDGAEDSAKDVIRRLNLDDAERDRSQYLEVRSHASLDKIAEFEGKRIRSDDSPQWLKRFMYEMKEQECPRTRGASPSRCASAELRRVDDGRDHRVTVAATSDDEEEDGMECQPSRRWSQHNYDDNESDYGREAYSDSEGGSDHDYIDAGLADEKSRGRNAREDSTGPQKNSTRTQWSMARPQGSPTVQWNSANQPADTVIRSNRFTDRRDNYGRRGDSRERPQYGPCVACGGQGHSVHFCRKRCKFCQQVHDVGRCELFQRYERLANFVTENVDKSELPDDLQDLYTPSNLNSAVRQH</sequence>
<dbReference type="AlphaFoldDB" id="A0A9W6Y9J0"/>
<gene>
    <name evidence="2" type="ORF">Pfra01_002443500</name>
</gene>
<feature type="region of interest" description="Disordered" evidence="1">
    <location>
        <begin position="1"/>
        <end position="99"/>
    </location>
</feature>
<keyword evidence="3" id="KW-1185">Reference proteome</keyword>